<name>A0A0N0GR21_9NEIS</name>
<dbReference type="EMBL" id="LAQT01000001">
    <property type="protein sequence ID" value="KPC55410.1"/>
    <property type="molecule type" value="Genomic_DNA"/>
</dbReference>
<dbReference type="Proteomes" id="UP000037939">
    <property type="component" value="Unassembled WGS sequence"/>
</dbReference>
<comment type="caution">
    <text evidence="2">The sequence shown here is derived from an EMBL/GenBank/DDBJ whole genome shotgun (WGS) entry which is preliminary data.</text>
</comment>
<dbReference type="PATRIC" id="fig|857265.3.peg.438"/>
<evidence type="ECO:0000313" key="2">
    <source>
        <dbReference type="EMBL" id="KPC55410.1"/>
    </source>
</evidence>
<feature type="transmembrane region" description="Helical" evidence="1">
    <location>
        <begin position="30"/>
        <end position="50"/>
    </location>
</feature>
<dbReference type="InterPro" id="IPR020017">
    <property type="entry name" value="XapX_domain"/>
</dbReference>
<keyword evidence="3" id="KW-1185">Reference proteome</keyword>
<dbReference type="STRING" id="857265.WG78_02095"/>
<keyword evidence="1" id="KW-0812">Transmembrane</keyword>
<evidence type="ECO:0008006" key="4">
    <source>
        <dbReference type="Google" id="ProtNLM"/>
    </source>
</evidence>
<evidence type="ECO:0000256" key="1">
    <source>
        <dbReference type="SAM" id="Phobius"/>
    </source>
</evidence>
<organism evidence="2 3">
    <name type="scientific">Amantichitinum ursilacus</name>
    <dbReference type="NCBI Taxonomy" id="857265"/>
    <lineage>
        <taxon>Bacteria</taxon>
        <taxon>Pseudomonadati</taxon>
        <taxon>Pseudomonadota</taxon>
        <taxon>Betaproteobacteria</taxon>
        <taxon>Neisseriales</taxon>
        <taxon>Chitinibacteraceae</taxon>
        <taxon>Amantichitinum</taxon>
    </lineage>
</organism>
<accession>A0A0N0GR21</accession>
<keyword evidence="1" id="KW-1133">Transmembrane helix</keyword>
<dbReference type="AlphaFoldDB" id="A0A0N0GR21"/>
<keyword evidence="1" id="KW-0472">Membrane</keyword>
<gene>
    <name evidence="2" type="ORF">WG78_02095</name>
</gene>
<dbReference type="NCBIfam" id="TIGR03510">
    <property type="entry name" value="XapX"/>
    <property type="match status" value="1"/>
</dbReference>
<reference evidence="2 3" key="1">
    <citation type="submission" date="2015-07" db="EMBL/GenBank/DDBJ databases">
        <title>Draft genome sequence of the Amantichitinum ursilacus IGB-41, a new chitin-degrading bacterium.</title>
        <authorList>
            <person name="Kirstahler P."/>
            <person name="Guenther M."/>
            <person name="Grumaz C."/>
            <person name="Rupp S."/>
            <person name="Zibek S."/>
            <person name="Sohn K."/>
        </authorList>
    </citation>
    <scope>NUCLEOTIDE SEQUENCE [LARGE SCALE GENOMIC DNA]</scope>
    <source>
        <strain evidence="2 3">IGB-41</strain>
    </source>
</reference>
<proteinExistence type="predicted"/>
<dbReference type="RefSeq" id="WP_053936104.1">
    <property type="nucleotide sequence ID" value="NZ_LAQT01000001.1"/>
</dbReference>
<sequence length="52" mass="5219">MTMLIVGIVLSFAVGALCRALDIPSPAPPSPIGASLVVAMTLGFVLAGMVHL</sequence>
<protein>
    <recommendedName>
        <fullName evidence="4">XapX domain protein</fullName>
    </recommendedName>
</protein>
<evidence type="ECO:0000313" key="3">
    <source>
        <dbReference type="Proteomes" id="UP000037939"/>
    </source>
</evidence>